<dbReference type="GO" id="GO:0016787">
    <property type="term" value="F:hydrolase activity"/>
    <property type="evidence" value="ECO:0007669"/>
    <property type="project" value="UniProtKB-KW"/>
</dbReference>
<proteinExistence type="predicted"/>
<feature type="region of interest" description="Disordered" evidence="1">
    <location>
        <begin position="1"/>
        <end position="30"/>
    </location>
</feature>
<protein>
    <submittedName>
        <fullName evidence="2">Alpha/beta hydrolase</fullName>
    </submittedName>
</protein>
<dbReference type="InterPro" id="IPR029058">
    <property type="entry name" value="AB_hydrolase_fold"/>
</dbReference>
<dbReference type="SUPFAM" id="SSF53474">
    <property type="entry name" value="alpha/beta-Hydrolases"/>
    <property type="match status" value="1"/>
</dbReference>
<organism evidence="2 3">
    <name type="scientific">Rhodococcus cerastii</name>
    <dbReference type="NCBI Taxonomy" id="908616"/>
    <lineage>
        <taxon>Bacteria</taxon>
        <taxon>Bacillati</taxon>
        <taxon>Actinomycetota</taxon>
        <taxon>Actinomycetes</taxon>
        <taxon>Mycobacteriales</taxon>
        <taxon>Nocardiaceae</taxon>
        <taxon>Rhodococcus</taxon>
    </lineage>
</organism>
<keyword evidence="3" id="KW-1185">Reference proteome</keyword>
<keyword evidence="2" id="KW-0378">Hydrolase</keyword>
<reference evidence="2 3" key="1">
    <citation type="submission" date="2023-10" db="EMBL/GenBank/DDBJ databases">
        <title>Development of a sustainable strategy for remediation of hydrocarbon-contaminated territories based on the waste exchange concept.</title>
        <authorList>
            <person name="Krivoruchko A."/>
        </authorList>
    </citation>
    <scope>NUCLEOTIDE SEQUENCE [LARGE SCALE GENOMIC DNA]</scope>
    <source>
        <strain evidence="2 3">IEGM 1327</strain>
    </source>
</reference>
<name>A0ABU4D019_9NOCA</name>
<evidence type="ECO:0000256" key="1">
    <source>
        <dbReference type="SAM" id="MobiDB-lite"/>
    </source>
</evidence>
<feature type="compositionally biased region" description="Polar residues" evidence="1">
    <location>
        <begin position="1"/>
        <end position="12"/>
    </location>
</feature>
<dbReference type="RefSeq" id="WP_094687330.1">
    <property type="nucleotide sequence ID" value="NZ_JAWLKF010000004.1"/>
</dbReference>
<sequence>MTPGHSTDSSAPSFDVYRAPDTAPGEDAPRPAVVFVHGGPRPPGVEWRPRDQPVFVGYGSIAAAAGVVGVVLEHHMSSLAECAAAADEIAIGVDQVRQLPGVDPNRVALWFFSESGLLAADWLKHPPAWLTCLASTYPVLQTLPEWGVEPRFDSTLAVSDSGALPILLTRVGRDRPEFVSGVNAFVEAAHATNLDIIDVPDVPDGQHGFDMLDHTGESRDAVSRAMAWVVARLMADTAAD</sequence>
<accession>A0ABU4D019</accession>
<comment type="caution">
    <text evidence="2">The sequence shown here is derived from an EMBL/GenBank/DDBJ whole genome shotgun (WGS) entry which is preliminary data.</text>
</comment>
<dbReference type="Gene3D" id="3.40.50.1820">
    <property type="entry name" value="alpha/beta hydrolase"/>
    <property type="match status" value="1"/>
</dbReference>
<dbReference type="EMBL" id="JAWLKF010000004">
    <property type="protein sequence ID" value="MDV6303067.1"/>
    <property type="molecule type" value="Genomic_DNA"/>
</dbReference>
<evidence type="ECO:0000313" key="3">
    <source>
        <dbReference type="Proteomes" id="UP001186104"/>
    </source>
</evidence>
<gene>
    <name evidence="2" type="ORF">R3P93_10915</name>
</gene>
<dbReference type="Proteomes" id="UP001186104">
    <property type="component" value="Unassembled WGS sequence"/>
</dbReference>
<evidence type="ECO:0000313" key="2">
    <source>
        <dbReference type="EMBL" id="MDV6303067.1"/>
    </source>
</evidence>